<evidence type="ECO:0000259" key="10">
    <source>
        <dbReference type="Pfam" id="PF02870"/>
    </source>
</evidence>
<feature type="active site" description="Nucleophile; methyl group acceptor" evidence="8">
    <location>
        <position position="131"/>
    </location>
</feature>
<dbReference type="GO" id="GO:0003908">
    <property type="term" value="F:methylated-DNA-[protein]-cysteine S-methyltransferase activity"/>
    <property type="evidence" value="ECO:0007669"/>
    <property type="project" value="UniProtKB-UniRule"/>
</dbReference>
<dbReference type="Proteomes" id="UP000298433">
    <property type="component" value="Unassembled WGS sequence"/>
</dbReference>
<dbReference type="InterPro" id="IPR036217">
    <property type="entry name" value="MethylDNA_cys_MeTrfase_DNAb"/>
</dbReference>
<keyword evidence="8" id="KW-0963">Cytoplasm</keyword>
<dbReference type="CDD" id="cd06445">
    <property type="entry name" value="ATase"/>
    <property type="match status" value="1"/>
</dbReference>
<comment type="function">
    <text evidence="8">Involved in the cellular defense against the biological effects of O6-methylguanine (O6-MeG) and O4-methylthymine (O4-MeT) in DNA. Repairs the methylated nucleobase in DNA by stoichiometrically transferring the methyl group to a cysteine residue in the enzyme. This is a suicide reaction: the enzyme is irreversibly inactivated.</text>
</comment>
<dbReference type="GO" id="GO:0006307">
    <property type="term" value="P:DNA alkylation repair"/>
    <property type="evidence" value="ECO:0007669"/>
    <property type="project" value="UniProtKB-UniRule"/>
</dbReference>
<evidence type="ECO:0000256" key="6">
    <source>
        <dbReference type="ARBA" id="ARBA00023204"/>
    </source>
</evidence>
<evidence type="ECO:0000256" key="3">
    <source>
        <dbReference type="ARBA" id="ARBA00022603"/>
    </source>
</evidence>
<evidence type="ECO:0000259" key="9">
    <source>
        <dbReference type="Pfam" id="PF01035"/>
    </source>
</evidence>
<comment type="caution">
    <text evidence="11">The sequence shown here is derived from an EMBL/GenBank/DDBJ whole genome shotgun (WGS) entry which is preliminary data.</text>
</comment>
<dbReference type="GO" id="GO:0032259">
    <property type="term" value="P:methylation"/>
    <property type="evidence" value="ECO:0007669"/>
    <property type="project" value="UniProtKB-KW"/>
</dbReference>
<name>A0A4V6QHC3_9MICO</name>
<evidence type="ECO:0000313" key="12">
    <source>
        <dbReference type="Proteomes" id="UP000298433"/>
    </source>
</evidence>
<dbReference type="InterPro" id="IPR008332">
    <property type="entry name" value="MethylG_MeTrfase_N"/>
</dbReference>
<accession>A0A4V6QHC3</accession>
<evidence type="ECO:0000256" key="4">
    <source>
        <dbReference type="ARBA" id="ARBA00022679"/>
    </source>
</evidence>
<keyword evidence="12" id="KW-1185">Reference proteome</keyword>
<dbReference type="EMBL" id="SOGN01000041">
    <property type="protein sequence ID" value="TFC80358.1"/>
    <property type="molecule type" value="Genomic_DNA"/>
</dbReference>
<gene>
    <name evidence="11" type="ORF">E3T23_08680</name>
</gene>
<dbReference type="RefSeq" id="WP_134369989.1">
    <property type="nucleotide sequence ID" value="NZ_SOGN01000041.1"/>
</dbReference>
<evidence type="ECO:0000313" key="11">
    <source>
        <dbReference type="EMBL" id="TFC80358.1"/>
    </source>
</evidence>
<dbReference type="HAMAP" id="MF_00772">
    <property type="entry name" value="OGT"/>
    <property type="match status" value="1"/>
</dbReference>
<comment type="miscellaneous">
    <text evidence="8">This enzyme catalyzes only one turnover and therefore is not strictly catalytic. According to one definition, an enzyme is a biocatalyst that acts repeatedly and over many reaction cycles.</text>
</comment>
<dbReference type="Gene3D" id="3.30.160.70">
    <property type="entry name" value="Methylated DNA-protein cysteine methyltransferase domain"/>
    <property type="match status" value="1"/>
</dbReference>
<dbReference type="PANTHER" id="PTHR10815:SF5">
    <property type="entry name" value="METHYLATED-DNA--PROTEIN-CYSTEINE METHYLTRANSFERASE"/>
    <property type="match status" value="1"/>
</dbReference>
<dbReference type="Gene3D" id="1.10.10.10">
    <property type="entry name" value="Winged helix-like DNA-binding domain superfamily/Winged helix DNA-binding domain"/>
    <property type="match status" value="1"/>
</dbReference>
<dbReference type="SUPFAM" id="SSF46767">
    <property type="entry name" value="Methylated DNA-protein cysteine methyltransferase, C-terminal domain"/>
    <property type="match status" value="1"/>
</dbReference>
<dbReference type="EC" id="2.1.1.63" evidence="8"/>
<feature type="domain" description="Methylated-DNA-[protein]-cysteine S-methyltransferase DNA binding" evidence="9">
    <location>
        <begin position="80"/>
        <end position="162"/>
    </location>
</feature>
<evidence type="ECO:0000256" key="5">
    <source>
        <dbReference type="ARBA" id="ARBA00022763"/>
    </source>
</evidence>
<evidence type="ECO:0000256" key="8">
    <source>
        <dbReference type="HAMAP-Rule" id="MF_00772"/>
    </source>
</evidence>
<dbReference type="PANTHER" id="PTHR10815">
    <property type="entry name" value="METHYLATED-DNA--PROTEIN-CYSTEINE METHYLTRANSFERASE"/>
    <property type="match status" value="1"/>
</dbReference>
<dbReference type="InterPro" id="IPR023546">
    <property type="entry name" value="MGMT"/>
</dbReference>
<proteinExistence type="inferred from homology"/>
<dbReference type="AlphaFoldDB" id="A0A4V6QHC3"/>
<dbReference type="SUPFAM" id="SSF53155">
    <property type="entry name" value="Methylated DNA-protein cysteine methyltransferase domain"/>
    <property type="match status" value="1"/>
</dbReference>
<feature type="domain" description="Methylguanine DNA methyltransferase ribonuclease-like" evidence="10">
    <location>
        <begin position="12"/>
        <end position="74"/>
    </location>
</feature>
<dbReference type="Pfam" id="PF01035">
    <property type="entry name" value="DNA_binding_1"/>
    <property type="match status" value="1"/>
</dbReference>
<keyword evidence="5 8" id="KW-0227">DNA damage</keyword>
<dbReference type="InterPro" id="IPR036631">
    <property type="entry name" value="MGMT_N_sf"/>
</dbReference>
<dbReference type="Pfam" id="PF02870">
    <property type="entry name" value="Methyltransf_1N"/>
    <property type="match status" value="1"/>
</dbReference>
<dbReference type="InterPro" id="IPR014048">
    <property type="entry name" value="MethylDNA_cys_MeTrfase_DNA-bd"/>
</dbReference>
<comment type="catalytic activity">
    <reaction evidence="7 8">
        <text>a 6-O-methyl-2'-deoxyguanosine in DNA + L-cysteinyl-[protein] = S-methyl-L-cysteinyl-[protein] + a 2'-deoxyguanosine in DNA</text>
        <dbReference type="Rhea" id="RHEA:24000"/>
        <dbReference type="Rhea" id="RHEA-COMP:10131"/>
        <dbReference type="Rhea" id="RHEA-COMP:10132"/>
        <dbReference type="Rhea" id="RHEA-COMP:11367"/>
        <dbReference type="Rhea" id="RHEA-COMP:11368"/>
        <dbReference type="ChEBI" id="CHEBI:29950"/>
        <dbReference type="ChEBI" id="CHEBI:82612"/>
        <dbReference type="ChEBI" id="CHEBI:85445"/>
        <dbReference type="ChEBI" id="CHEBI:85448"/>
        <dbReference type="EC" id="2.1.1.63"/>
    </reaction>
</comment>
<dbReference type="FunFam" id="1.10.10.10:FF:000214">
    <property type="entry name" value="Methylated-DNA--protein-cysteine methyltransferase"/>
    <property type="match status" value="1"/>
</dbReference>
<comment type="subcellular location">
    <subcellularLocation>
        <location evidence="8">Cytoplasm</location>
    </subcellularLocation>
</comment>
<evidence type="ECO:0000256" key="7">
    <source>
        <dbReference type="ARBA" id="ARBA00049348"/>
    </source>
</evidence>
<organism evidence="11 12">
    <name type="scientific">Cryobacterium cheniae</name>
    <dbReference type="NCBI Taxonomy" id="1259262"/>
    <lineage>
        <taxon>Bacteria</taxon>
        <taxon>Bacillati</taxon>
        <taxon>Actinomycetota</taxon>
        <taxon>Actinomycetes</taxon>
        <taxon>Micrococcales</taxon>
        <taxon>Microbacteriaceae</taxon>
        <taxon>Cryobacterium</taxon>
    </lineage>
</organism>
<comment type="similarity">
    <text evidence="2 8">Belongs to the MGMT family.</text>
</comment>
<keyword evidence="4 8" id="KW-0808">Transferase</keyword>
<evidence type="ECO:0000256" key="1">
    <source>
        <dbReference type="ARBA" id="ARBA00001286"/>
    </source>
</evidence>
<keyword evidence="3 8" id="KW-0489">Methyltransferase</keyword>
<reference evidence="11 12" key="1">
    <citation type="submission" date="2019-03" db="EMBL/GenBank/DDBJ databases">
        <title>Genomics of glacier-inhabiting Cryobacterium strains.</title>
        <authorList>
            <person name="Liu Q."/>
            <person name="Xin Y.-H."/>
        </authorList>
    </citation>
    <scope>NUCLEOTIDE SEQUENCE [LARGE SCALE GENOMIC DNA]</scope>
    <source>
        <strain evidence="11 12">TMT2-48-2</strain>
    </source>
</reference>
<dbReference type="GO" id="GO:0005737">
    <property type="term" value="C:cytoplasm"/>
    <property type="evidence" value="ECO:0007669"/>
    <property type="project" value="UniProtKB-SubCell"/>
</dbReference>
<sequence length="166" mass="17667">MTTIGTFLIRLPSPIGRLELTSDGERILSLSIEQGGHLPLEETPEEPSPLLDRAARQLTEYFAGTRTAFDLPVTPTGGTAFQQGVWQRLSELGFGEVTSYGELGRSLGRPGSGRAVGGAVGANPVPILIGCHRVLAADHRITGYSGGNGVPTKVWLLDHEGIEHRS</sequence>
<dbReference type="OrthoDB" id="9802228at2"/>
<evidence type="ECO:0000256" key="2">
    <source>
        <dbReference type="ARBA" id="ARBA00008711"/>
    </source>
</evidence>
<keyword evidence="6 8" id="KW-0234">DNA repair</keyword>
<dbReference type="InterPro" id="IPR036388">
    <property type="entry name" value="WH-like_DNA-bd_sf"/>
</dbReference>
<dbReference type="NCBIfam" id="TIGR00589">
    <property type="entry name" value="ogt"/>
    <property type="match status" value="1"/>
</dbReference>
<protein>
    <recommendedName>
        <fullName evidence="8">Methylated-DNA--protein-cysteine methyltransferase</fullName>
        <ecNumber evidence="8">2.1.1.63</ecNumber>
    </recommendedName>
    <alternativeName>
        <fullName evidence="8">6-O-methylguanine-DNA methyltransferase</fullName>
        <shortName evidence="8">MGMT</shortName>
    </alternativeName>
    <alternativeName>
        <fullName evidence="8">O-6-methylguanine-DNA-alkyltransferase</fullName>
    </alternativeName>
</protein>
<comment type="catalytic activity">
    <reaction evidence="1 8">
        <text>a 4-O-methyl-thymidine in DNA + L-cysteinyl-[protein] = a thymidine in DNA + S-methyl-L-cysteinyl-[protein]</text>
        <dbReference type="Rhea" id="RHEA:53428"/>
        <dbReference type="Rhea" id="RHEA-COMP:10131"/>
        <dbReference type="Rhea" id="RHEA-COMP:10132"/>
        <dbReference type="Rhea" id="RHEA-COMP:13555"/>
        <dbReference type="Rhea" id="RHEA-COMP:13556"/>
        <dbReference type="ChEBI" id="CHEBI:29950"/>
        <dbReference type="ChEBI" id="CHEBI:82612"/>
        <dbReference type="ChEBI" id="CHEBI:137386"/>
        <dbReference type="ChEBI" id="CHEBI:137387"/>
        <dbReference type="EC" id="2.1.1.63"/>
    </reaction>
</comment>